<dbReference type="PhylomeDB" id="A0A0G4G1D2"/>
<proteinExistence type="inferred from homology"/>
<dbReference type="VEuPathDB" id="CryptoDB:Vbra_16639"/>
<evidence type="ECO:0000256" key="2">
    <source>
        <dbReference type="ARBA" id="ARBA00007441"/>
    </source>
</evidence>
<dbReference type="SUPFAM" id="SSF53383">
    <property type="entry name" value="PLP-dependent transferases"/>
    <property type="match status" value="1"/>
</dbReference>
<evidence type="ECO:0000256" key="4">
    <source>
        <dbReference type="ARBA" id="ARBA00022679"/>
    </source>
</evidence>
<comment type="cofactor">
    <cofactor evidence="1">
        <name>pyridoxal 5'-phosphate</name>
        <dbReference type="ChEBI" id="CHEBI:597326"/>
    </cofactor>
</comment>
<dbReference type="OMA" id="TPWYFNH"/>
<keyword evidence="5" id="KW-0663">Pyridoxal phosphate</keyword>
<dbReference type="InterPro" id="IPR015424">
    <property type="entry name" value="PyrdxlP-dep_Trfase"/>
</dbReference>
<dbReference type="GO" id="GO:0006520">
    <property type="term" value="P:amino acid metabolic process"/>
    <property type="evidence" value="ECO:0007669"/>
    <property type="project" value="InterPro"/>
</dbReference>
<dbReference type="Proteomes" id="UP000041254">
    <property type="component" value="Unassembled WGS sequence"/>
</dbReference>
<protein>
    <recommendedName>
        <fullName evidence="6">Aminotransferase class I/classII large domain-containing protein</fullName>
    </recommendedName>
</protein>
<keyword evidence="3" id="KW-0032">Aminotransferase</keyword>
<sequence>MQKMLREFADRDVLSLSQGVVHWTPPQTAIENAISQLTKSASEVHRYGPDEGSAELRSKLVEKIARENGLTAADNDVFITVGANQAFVNLCLALFDPGDGVVLFRPFYFNHYMACQMTNLVPCLCDTTDELRPDMAALRRLLESSSSNVRAVSVVNPGNPTGILLTRAELEELSSLCRERGIWLIVDNTYEHFLWTDSDGDCDGDNGSRRHMCVEGDHVVNIFSFSKAYGMMGWRIGYLCFPMANEALRSGLFKVQDTLVICPPGLSQRVALGCLEAGSAWVADDTRLGSVRRNRAAVKTALTSLLGESNVKGGDGAIYFFCRLPQHIPASQLTDTDGEGGEGGEGGQWASDECVVRWLVREYGVVVIPGSACGSPGHIRVAFANLGEDKCADAAERLGKGLGKLVELQRGAVHEM</sequence>
<dbReference type="Gene3D" id="3.40.640.10">
    <property type="entry name" value="Type I PLP-dependent aspartate aminotransferase-like (Major domain)"/>
    <property type="match status" value="1"/>
</dbReference>
<dbReference type="InterPro" id="IPR015421">
    <property type="entry name" value="PyrdxlP-dep_Trfase_major"/>
</dbReference>
<dbReference type="OrthoDB" id="7042322at2759"/>
<evidence type="ECO:0000256" key="3">
    <source>
        <dbReference type="ARBA" id="ARBA00022576"/>
    </source>
</evidence>
<evidence type="ECO:0000256" key="1">
    <source>
        <dbReference type="ARBA" id="ARBA00001933"/>
    </source>
</evidence>
<dbReference type="GO" id="GO:0030170">
    <property type="term" value="F:pyridoxal phosphate binding"/>
    <property type="evidence" value="ECO:0007669"/>
    <property type="project" value="InterPro"/>
</dbReference>
<dbReference type="PROSITE" id="PS00105">
    <property type="entry name" value="AA_TRANSFER_CLASS_1"/>
    <property type="match status" value="1"/>
</dbReference>
<evidence type="ECO:0000256" key="5">
    <source>
        <dbReference type="ARBA" id="ARBA00022898"/>
    </source>
</evidence>
<dbReference type="InParanoid" id="A0A0G4G1D2"/>
<keyword evidence="8" id="KW-1185">Reference proteome</keyword>
<organism evidence="7 8">
    <name type="scientific">Vitrella brassicaformis (strain CCMP3155)</name>
    <dbReference type="NCBI Taxonomy" id="1169540"/>
    <lineage>
        <taxon>Eukaryota</taxon>
        <taxon>Sar</taxon>
        <taxon>Alveolata</taxon>
        <taxon>Colpodellida</taxon>
        <taxon>Vitrellaceae</taxon>
        <taxon>Vitrella</taxon>
    </lineage>
</organism>
<dbReference type="PANTHER" id="PTHR46383">
    <property type="entry name" value="ASPARTATE AMINOTRANSFERASE"/>
    <property type="match status" value="1"/>
</dbReference>
<keyword evidence="4" id="KW-0808">Transferase</keyword>
<dbReference type="AlphaFoldDB" id="A0A0G4G1D2"/>
<reference evidence="7 8" key="1">
    <citation type="submission" date="2014-11" db="EMBL/GenBank/DDBJ databases">
        <authorList>
            <person name="Zhu J."/>
            <person name="Qi W."/>
            <person name="Song R."/>
        </authorList>
    </citation>
    <scope>NUCLEOTIDE SEQUENCE [LARGE SCALE GENOMIC DNA]</scope>
</reference>
<comment type="similarity">
    <text evidence="2">Belongs to the class-I pyridoxal-phosphate-dependent aminotransferase family.</text>
</comment>
<dbReference type="PANTHER" id="PTHR46383:SF5">
    <property type="entry name" value="AMINOTRANSFERASE CLASS I_CLASSII DOMAIN-CONTAINING PROTEIN"/>
    <property type="match status" value="1"/>
</dbReference>
<dbReference type="GO" id="GO:0008483">
    <property type="term" value="F:transaminase activity"/>
    <property type="evidence" value="ECO:0007669"/>
    <property type="project" value="UniProtKB-KW"/>
</dbReference>
<dbReference type="InterPro" id="IPR004839">
    <property type="entry name" value="Aminotransferase_I/II_large"/>
</dbReference>
<dbReference type="InterPro" id="IPR004838">
    <property type="entry name" value="NHTrfase_class1_PyrdxlP-BS"/>
</dbReference>
<dbReference type="Pfam" id="PF00155">
    <property type="entry name" value="Aminotran_1_2"/>
    <property type="match status" value="1"/>
</dbReference>
<evidence type="ECO:0000313" key="8">
    <source>
        <dbReference type="Proteomes" id="UP000041254"/>
    </source>
</evidence>
<dbReference type="STRING" id="1169540.A0A0G4G1D2"/>
<name>A0A0G4G1D2_VITBC</name>
<feature type="domain" description="Aminotransferase class I/classII large" evidence="6">
    <location>
        <begin position="12"/>
        <end position="398"/>
    </location>
</feature>
<evidence type="ECO:0000259" key="6">
    <source>
        <dbReference type="Pfam" id="PF00155"/>
    </source>
</evidence>
<dbReference type="InterPro" id="IPR050596">
    <property type="entry name" value="AspAT/PAT-like"/>
</dbReference>
<dbReference type="EMBL" id="CDMY01000542">
    <property type="protein sequence ID" value="CEM21649.1"/>
    <property type="molecule type" value="Genomic_DNA"/>
</dbReference>
<accession>A0A0G4G1D2</accession>
<evidence type="ECO:0000313" key="7">
    <source>
        <dbReference type="EMBL" id="CEM21649.1"/>
    </source>
</evidence>
<gene>
    <name evidence="7" type="ORF">Vbra_16639</name>
</gene>
<dbReference type="CDD" id="cd00609">
    <property type="entry name" value="AAT_like"/>
    <property type="match status" value="1"/>
</dbReference>